<dbReference type="KEGG" id="ahat:ADCFC_16390"/>
<keyword evidence="2" id="KW-1185">Reference proteome</keyword>
<evidence type="ECO:0000313" key="2">
    <source>
        <dbReference type="Proteomes" id="UP000501727"/>
    </source>
</evidence>
<dbReference type="AlphaFoldDB" id="A0A6F8SN47"/>
<reference evidence="2" key="1">
    <citation type="journal article" date="2020" name="Microbiol. Resour. Announc.">
        <title>Complete Genome Sequence of Adlercreutzia sp. Strain 8CFCBH1, a Potent Producer of Equol, Isolated from Healthy Japanese Feces.</title>
        <authorList>
            <person name="Ogata Y."/>
            <person name="Sakamoto M."/>
            <person name="Ohkuma M."/>
            <person name="Hattori M."/>
            <person name="Suda W."/>
        </authorList>
    </citation>
    <scope>NUCLEOTIDE SEQUENCE [LARGE SCALE GENOMIC DNA]</scope>
    <source>
        <strain evidence="2">8CFCBH1</strain>
    </source>
</reference>
<organism evidence="1 2">
    <name type="scientific">Adlercreutzia hattorii</name>
    <dbReference type="NCBI Taxonomy" id="2707299"/>
    <lineage>
        <taxon>Bacteria</taxon>
        <taxon>Bacillati</taxon>
        <taxon>Actinomycetota</taxon>
        <taxon>Coriobacteriia</taxon>
        <taxon>Eggerthellales</taxon>
        <taxon>Eggerthellaceae</taxon>
        <taxon>Adlercreutzia</taxon>
    </lineage>
</organism>
<proteinExistence type="predicted"/>
<gene>
    <name evidence="1" type="ORF">ADCFC_15170</name>
</gene>
<name>A0A6F8SN47_9ACTN</name>
<evidence type="ECO:0000313" key="1">
    <source>
        <dbReference type="EMBL" id="BCA89020.1"/>
    </source>
</evidence>
<dbReference type="EMBL" id="AP022829">
    <property type="protein sequence ID" value="BCA89020.1"/>
    <property type="molecule type" value="Genomic_DNA"/>
</dbReference>
<dbReference type="Proteomes" id="UP000501727">
    <property type="component" value="Chromosome"/>
</dbReference>
<accession>A0A6F8SN47</accession>
<reference evidence="2" key="2">
    <citation type="submission" date="2020-03" db="EMBL/GenBank/DDBJ databases">
        <title>Complete Genome Sequence of Adlercreutzia sp. strain 8CFCBH1 Producing Equol, Isolated from Healthy Japanese Feces.</title>
        <authorList>
            <person name="Ogata Y."/>
            <person name="Sakamoto M."/>
            <person name="Ohkuma M."/>
            <person name="Hattori M."/>
            <person name="Suda W."/>
        </authorList>
    </citation>
    <scope>NUCLEOTIDE SEQUENCE [LARGE SCALE GENOMIC DNA]</scope>
    <source>
        <strain evidence="2">8CFCBH1</strain>
    </source>
</reference>
<sequence length="69" mass="7790">MDQRFVFAMVFWAVGALAGRTVEEPTAGWVVGLLAMMDLLSLREAYLPEPLPLAKKKTSPYEFLSYRLP</sequence>
<protein>
    <submittedName>
        <fullName evidence="1">Uncharacterized protein</fullName>
    </submittedName>
</protein>